<evidence type="ECO:0000259" key="1">
    <source>
        <dbReference type="Pfam" id="PF12476"/>
    </source>
</evidence>
<dbReference type="RefSeq" id="WP_160053874.1">
    <property type="nucleotide sequence ID" value="NZ_BMQX01000010.1"/>
</dbReference>
<sequence>MLNLLSLKNFKSIKDDDFELRNLTLFSGVNGMGKSSVLQSLLLLRQSYDKHLLPSVGLSLSGEYVKIGIGQDLLYRTAEEESVKIEACWDENHLELHFDYDKNSDMQPISFKSIIDPSAFKESLFDSNFQYLSAERISPKSVYEVSDYAVNQRRSLGSKGEYTAHFLSQHGDKVITIDGLQHPKATTMSLIDNLNAWMSEITPGTKVITKLIPEINQASLHYQFSSATELTDKFRPENTGFGLTYVLPVVTALLCARPDDLLIIENPESHLHPSGQSVIAKMLSIASENNIQILIETHSDHILNGVRGAVKHNDMSSENVLIYFLSRDLSSPEHAANVEKIEINDDGRIDNWPDGFFDEWDKSLNILLKDE</sequence>
<keyword evidence="5" id="KW-1185">Reference proteome</keyword>
<dbReference type="Pfam" id="PF13304">
    <property type="entry name" value="AAA_21"/>
    <property type="match status" value="1"/>
</dbReference>
<dbReference type="EMBL" id="BMQX01000010">
    <property type="protein sequence ID" value="GGQ17293.1"/>
    <property type="molecule type" value="Genomic_DNA"/>
</dbReference>
<protein>
    <recommendedName>
        <fullName evidence="6">DUF3696 domain-containing protein</fullName>
    </recommendedName>
</protein>
<dbReference type="PANTHER" id="PTHR43581">
    <property type="entry name" value="ATP/GTP PHOSPHATASE"/>
    <property type="match status" value="1"/>
</dbReference>
<dbReference type="InterPro" id="IPR027417">
    <property type="entry name" value="P-loop_NTPase"/>
</dbReference>
<dbReference type="InterPro" id="IPR022532">
    <property type="entry name" value="DUF3696"/>
</dbReference>
<feature type="domain" description="ATPase AAA-type core" evidence="3">
    <location>
        <begin position="232"/>
        <end position="304"/>
    </location>
</feature>
<dbReference type="PANTHER" id="PTHR43581:SF2">
    <property type="entry name" value="EXCINUCLEASE ATPASE SUBUNIT"/>
    <property type="match status" value="1"/>
</dbReference>
<dbReference type="Pfam" id="PF12476">
    <property type="entry name" value="DUF3696"/>
    <property type="match status" value="1"/>
</dbReference>
<gene>
    <name evidence="4" type="ORF">GCM10009411_17100</name>
</gene>
<proteinExistence type="predicted"/>
<evidence type="ECO:0008006" key="6">
    <source>
        <dbReference type="Google" id="ProtNLM"/>
    </source>
</evidence>
<name>A0ABQ2RAR8_9GAMM</name>
<dbReference type="InterPro" id="IPR041685">
    <property type="entry name" value="AAA_GajA/Old/RecF-like"/>
</dbReference>
<evidence type="ECO:0000313" key="4">
    <source>
        <dbReference type="EMBL" id="GGQ17293.1"/>
    </source>
</evidence>
<reference evidence="5" key="1">
    <citation type="journal article" date="2019" name="Int. J. Syst. Evol. Microbiol.">
        <title>The Global Catalogue of Microorganisms (GCM) 10K type strain sequencing project: providing services to taxonomists for standard genome sequencing and annotation.</title>
        <authorList>
            <consortium name="The Broad Institute Genomics Platform"/>
            <consortium name="The Broad Institute Genome Sequencing Center for Infectious Disease"/>
            <person name="Wu L."/>
            <person name="Ma J."/>
        </authorList>
    </citation>
    <scope>NUCLEOTIDE SEQUENCE [LARGE SCALE GENOMIC DNA]</scope>
    <source>
        <strain evidence="5">JCM 32306</strain>
    </source>
</reference>
<feature type="domain" description="DUF3696" evidence="1">
    <location>
        <begin position="316"/>
        <end position="365"/>
    </location>
</feature>
<dbReference type="Pfam" id="PF13175">
    <property type="entry name" value="AAA_15"/>
    <property type="match status" value="1"/>
</dbReference>
<evidence type="ECO:0000259" key="2">
    <source>
        <dbReference type="Pfam" id="PF13175"/>
    </source>
</evidence>
<organism evidence="4 5">
    <name type="scientific">Shewanella litoralis</name>
    <dbReference type="NCBI Taxonomy" id="2282700"/>
    <lineage>
        <taxon>Bacteria</taxon>
        <taxon>Pseudomonadati</taxon>
        <taxon>Pseudomonadota</taxon>
        <taxon>Gammaproteobacteria</taxon>
        <taxon>Alteromonadales</taxon>
        <taxon>Shewanellaceae</taxon>
        <taxon>Shewanella</taxon>
    </lineage>
</organism>
<dbReference type="InterPro" id="IPR051396">
    <property type="entry name" value="Bact_Antivir_Def_Nuclease"/>
</dbReference>
<evidence type="ECO:0000313" key="5">
    <source>
        <dbReference type="Proteomes" id="UP000619118"/>
    </source>
</evidence>
<dbReference type="InterPro" id="IPR003959">
    <property type="entry name" value="ATPase_AAA_core"/>
</dbReference>
<dbReference type="Gene3D" id="3.40.50.300">
    <property type="entry name" value="P-loop containing nucleotide triphosphate hydrolases"/>
    <property type="match status" value="1"/>
</dbReference>
<dbReference type="Proteomes" id="UP000619118">
    <property type="component" value="Unassembled WGS sequence"/>
</dbReference>
<dbReference type="InterPro" id="IPR014592">
    <property type="entry name" value="P-loop_UCP034888"/>
</dbReference>
<comment type="caution">
    <text evidence="4">The sequence shown here is derived from an EMBL/GenBank/DDBJ whole genome shotgun (WGS) entry which is preliminary data.</text>
</comment>
<feature type="domain" description="Endonuclease GajA/Old nuclease/RecF-like AAA" evidence="2">
    <location>
        <begin position="1"/>
        <end position="194"/>
    </location>
</feature>
<accession>A0ABQ2RAR8</accession>
<dbReference type="PIRSF" id="PIRSF034888">
    <property type="entry name" value="P-loop_UCP034888"/>
    <property type="match status" value="1"/>
</dbReference>
<dbReference type="SUPFAM" id="SSF52540">
    <property type="entry name" value="P-loop containing nucleoside triphosphate hydrolases"/>
    <property type="match status" value="1"/>
</dbReference>
<evidence type="ECO:0000259" key="3">
    <source>
        <dbReference type="Pfam" id="PF13304"/>
    </source>
</evidence>